<dbReference type="InterPro" id="IPR028082">
    <property type="entry name" value="Peripla_BP_I"/>
</dbReference>
<proteinExistence type="predicted"/>
<evidence type="ECO:0000256" key="1">
    <source>
        <dbReference type="ARBA" id="ARBA00004370"/>
    </source>
</evidence>
<dbReference type="Gene3D" id="3.40.50.2300">
    <property type="match status" value="1"/>
</dbReference>
<dbReference type="InterPro" id="IPR001828">
    <property type="entry name" value="ANF_lig-bd_rcpt"/>
</dbReference>
<evidence type="ECO:0000313" key="6">
    <source>
        <dbReference type="Proteomes" id="UP000492821"/>
    </source>
</evidence>
<evidence type="ECO:0000256" key="3">
    <source>
        <dbReference type="ARBA" id="ARBA00022989"/>
    </source>
</evidence>
<dbReference type="AlphaFoldDB" id="A0A7E4W6S5"/>
<keyword evidence="2" id="KW-0812">Transmembrane</keyword>
<evidence type="ECO:0000313" key="7">
    <source>
        <dbReference type="WBParaSite" id="Pan_g6941.t1"/>
    </source>
</evidence>
<comment type="subcellular location">
    <subcellularLocation>
        <location evidence="1">Membrane</location>
    </subcellularLocation>
</comment>
<evidence type="ECO:0000259" key="5">
    <source>
        <dbReference type="Pfam" id="PF01094"/>
    </source>
</evidence>
<reference evidence="6" key="1">
    <citation type="journal article" date="2013" name="Genetics">
        <title>The draft genome and transcriptome of Panagrellus redivivus are shaped by the harsh demands of a free-living lifestyle.</title>
        <authorList>
            <person name="Srinivasan J."/>
            <person name="Dillman A.R."/>
            <person name="Macchietto M.G."/>
            <person name="Heikkinen L."/>
            <person name="Lakso M."/>
            <person name="Fracchia K.M."/>
            <person name="Antoshechkin I."/>
            <person name="Mortazavi A."/>
            <person name="Wong G."/>
            <person name="Sternberg P.W."/>
        </authorList>
    </citation>
    <scope>NUCLEOTIDE SEQUENCE [LARGE SCALE GENOMIC DNA]</scope>
    <source>
        <strain evidence="6">MT8872</strain>
    </source>
</reference>
<sequence length="163" mass="18265">MFTNPDLTLLDDFFRSIGKIYKCNITGFQLVHHDPMMKASLALTMDAVTVVGTALKSLHAHGNMPVPEAILCEADDAWVDGDLFAEAVKQVSFDEGTTGVIRFDDRGQRRNISLKGITRTGGKFRKVGFCLFYYLLETEIKKRFDKNGVCDRKIGFTLINLPI</sequence>
<keyword evidence="6" id="KW-1185">Reference proteome</keyword>
<keyword evidence="4" id="KW-0472">Membrane</keyword>
<reference evidence="7" key="2">
    <citation type="submission" date="2020-10" db="UniProtKB">
        <authorList>
            <consortium name="WormBaseParasite"/>
        </authorList>
    </citation>
    <scope>IDENTIFICATION</scope>
</reference>
<accession>A0A7E4W6S5</accession>
<protein>
    <submittedName>
        <fullName evidence="7">ANF_receptor domain-containing protein</fullName>
    </submittedName>
</protein>
<dbReference type="WBParaSite" id="Pan_g6941.t1">
    <property type="protein sequence ID" value="Pan_g6941.t1"/>
    <property type="gene ID" value="Pan_g6941"/>
</dbReference>
<keyword evidence="3" id="KW-1133">Transmembrane helix</keyword>
<feature type="domain" description="Receptor ligand binding region" evidence="5">
    <location>
        <begin position="37"/>
        <end position="115"/>
    </location>
</feature>
<name>A0A7E4W6S5_PANRE</name>
<dbReference type="GO" id="GO:0016020">
    <property type="term" value="C:membrane"/>
    <property type="evidence" value="ECO:0007669"/>
    <property type="project" value="UniProtKB-SubCell"/>
</dbReference>
<evidence type="ECO:0000256" key="2">
    <source>
        <dbReference type="ARBA" id="ARBA00022692"/>
    </source>
</evidence>
<evidence type="ECO:0000256" key="4">
    <source>
        <dbReference type="ARBA" id="ARBA00023136"/>
    </source>
</evidence>
<dbReference type="Pfam" id="PF01094">
    <property type="entry name" value="ANF_receptor"/>
    <property type="match status" value="1"/>
</dbReference>
<organism evidence="6 7">
    <name type="scientific">Panagrellus redivivus</name>
    <name type="common">Microworm</name>
    <dbReference type="NCBI Taxonomy" id="6233"/>
    <lineage>
        <taxon>Eukaryota</taxon>
        <taxon>Metazoa</taxon>
        <taxon>Ecdysozoa</taxon>
        <taxon>Nematoda</taxon>
        <taxon>Chromadorea</taxon>
        <taxon>Rhabditida</taxon>
        <taxon>Tylenchina</taxon>
        <taxon>Panagrolaimomorpha</taxon>
        <taxon>Panagrolaimoidea</taxon>
        <taxon>Panagrolaimidae</taxon>
        <taxon>Panagrellus</taxon>
    </lineage>
</organism>
<dbReference type="Proteomes" id="UP000492821">
    <property type="component" value="Unassembled WGS sequence"/>
</dbReference>
<dbReference type="SUPFAM" id="SSF53822">
    <property type="entry name" value="Periplasmic binding protein-like I"/>
    <property type="match status" value="1"/>
</dbReference>